<evidence type="ECO:0000256" key="3">
    <source>
        <dbReference type="ARBA" id="ARBA00023163"/>
    </source>
</evidence>
<dbReference type="PROSITE" id="PS50949">
    <property type="entry name" value="HTH_GNTR"/>
    <property type="match status" value="1"/>
</dbReference>
<dbReference type="PANTHER" id="PTHR44846">
    <property type="entry name" value="MANNOSYL-D-GLYCERATE TRANSPORT/METABOLISM SYSTEM REPRESSOR MNGR-RELATED"/>
    <property type="match status" value="1"/>
</dbReference>
<dbReference type="InterPro" id="IPR036388">
    <property type="entry name" value="WH-like_DNA-bd_sf"/>
</dbReference>
<accession>A0A1Q8WYJ2</accession>
<proteinExistence type="predicted"/>
<dbReference type="InterPro" id="IPR000524">
    <property type="entry name" value="Tscrpt_reg_HTH_GntR"/>
</dbReference>
<dbReference type="GO" id="GO:0003677">
    <property type="term" value="F:DNA binding"/>
    <property type="evidence" value="ECO:0007669"/>
    <property type="project" value="UniProtKB-KW"/>
</dbReference>
<feature type="domain" description="HTH gntR-type" evidence="4">
    <location>
        <begin position="1"/>
        <end position="67"/>
    </location>
</feature>
<dbReference type="Proteomes" id="UP000185963">
    <property type="component" value="Unassembled WGS sequence"/>
</dbReference>
<keyword evidence="2" id="KW-0238">DNA-binding</keyword>
<dbReference type="Pfam" id="PF00392">
    <property type="entry name" value="GntR"/>
    <property type="match status" value="1"/>
</dbReference>
<sequence>MHKYERIREAIEVMVAEAGPGARLPTEKELARRFDASAMTVRRALQVLSEAGQLYGVPGKGIFVARSRVTKVACVSTSFTEALRASGRRASSRLISAALRPPLDEAERDFFAVGEGGFVVEVRRVRLGDGVPIGFEVAALNAAILPRILGYDLTGSLYELIEHRYHLEIERTGIVVSSRLPDGVEAKLLEVATTEPCLQTVVTAQVAGGRNLERTVAIYRGDMYELAI</sequence>
<dbReference type="SUPFAM" id="SSF46785">
    <property type="entry name" value="Winged helix' DNA-binding domain"/>
    <property type="match status" value="1"/>
</dbReference>
<evidence type="ECO:0000256" key="2">
    <source>
        <dbReference type="ARBA" id="ARBA00023125"/>
    </source>
</evidence>
<comment type="caution">
    <text evidence="5">The sequence shown here is derived from an EMBL/GenBank/DDBJ whole genome shotgun (WGS) entry which is preliminary data.</text>
</comment>
<dbReference type="Gene3D" id="3.40.1410.10">
    <property type="entry name" value="Chorismate lyase-like"/>
    <property type="match status" value="1"/>
</dbReference>
<protein>
    <recommendedName>
        <fullName evidence="4">HTH gntR-type domain-containing protein</fullName>
    </recommendedName>
</protein>
<dbReference type="SMART" id="SM00345">
    <property type="entry name" value="HTH_GNTR"/>
    <property type="match status" value="1"/>
</dbReference>
<dbReference type="EMBL" id="MSKS01000001">
    <property type="protein sequence ID" value="OLO73152.1"/>
    <property type="molecule type" value="Genomic_DNA"/>
</dbReference>
<keyword evidence="1" id="KW-0805">Transcription regulation</keyword>
<dbReference type="InterPro" id="IPR011663">
    <property type="entry name" value="UTRA"/>
</dbReference>
<dbReference type="PRINTS" id="PR00035">
    <property type="entry name" value="HTHGNTR"/>
</dbReference>
<evidence type="ECO:0000256" key="1">
    <source>
        <dbReference type="ARBA" id="ARBA00023015"/>
    </source>
</evidence>
<name>A0A1Q8WYJ2_9ACTO</name>
<keyword evidence="3" id="KW-0804">Transcription</keyword>
<dbReference type="AlphaFoldDB" id="A0A1Q8WYJ2"/>
<dbReference type="GO" id="GO:0003700">
    <property type="term" value="F:DNA-binding transcription factor activity"/>
    <property type="evidence" value="ECO:0007669"/>
    <property type="project" value="InterPro"/>
</dbReference>
<dbReference type="SUPFAM" id="SSF64288">
    <property type="entry name" value="Chorismate lyase-like"/>
    <property type="match status" value="1"/>
</dbReference>
<dbReference type="InterPro" id="IPR050679">
    <property type="entry name" value="Bact_HTH_transcr_reg"/>
</dbReference>
<dbReference type="OrthoDB" id="7363114at2"/>
<dbReference type="CDD" id="cd07377">
    <property type="entry name" value="WHTH_GntR"/>
    <property type="match status" value="1"/>
</dbReference>
<dbReference type="SMART" id="SM00866">
    <property type="entry name" value="UTRA"/>
    <property type="match status" value="1"/>
</dbReference>
<dbReference type="RefSeq" id="WP_075389452.1">
    <property type="nucleotide sequence ID" value="NZ_MSKS01000001.1"/>
</dbReference>
<organism evidence="5 6">
    <name type="scientific">Actinomyces oris</name>
    <dbReference type="NCBI Taxonomy" id="544580"/>
    <lineage>
        <taxon>Bacteria</taxon>
        <taxon>Bacillati</taxon>
        <taxon>Actinomycetota</taxon>
        <taxon>Actinomycetes</taxon>
        <taxon>Actinomycetales</taxon>
        <taxon>Actinomycetaceae</taxon>
        <taxon>Actinomyces</taxon>
    </lineage>
</organism>
<dbReference type="Pfam" id="PF07702">
    <property type="entry name" value="UTRA"/>
    <property type="match status" value="1"/>
</dbReference>
<reference evidence="5 6" key="1">
    <citation type="submission" date="2016-12" db="EMBL/GenBank/DDBJ databases">
        <title>Genomic comparison of strains in the 'Actinomyces naeslundii' group.</title>
        <authorList>
            <person name="Mughal S.R."/>
            <person name="Do T."/>
            <person name="Gilbert S.C."/>
            <person name="Witherden E.A."/>
            <person name="Didelot X."/>
            <person name="Beighton D."/>
        </authorList>
    </citation>
    <scope>NUCLEOTIDE SEQUENCE [LARGE SCALE GENOMIC DNA]</scope>
    <source>
        <strain evidence="5 6">WE8B-23</strain>
    </source>
</reference>
<evidence type="ECO:0000259" key="4">
    <source>
        <dbReference type="PROSITE" id="PS50949"/>
    </source>
</evidence>
<evidence type="ECO:0000313" key="6">
    <source>
        <dbReference type="Proteomes" id="UP000185963"/>
    </source>
</evidence>
<evidence type="ECO:0000313" key="5">
    <source>
        <dbReference type="EMBL" id="OLO73152.1"/>
    </source>
</evidence>
<dbReference type="InterPro" id="IPR036390">
    <property type="entry name" value="WH_DNA-bd_sf"/>
</dbReference>
<dbReference type="InterPro" id="IPR028978">
    <property type="entry name" value="Chorismate_lyase_/UTRA_dom_sf"/>
</dbReference>
<gene>
    <name evidence="5" type="ORF">BKH20_00275</name>
</gene>
<dbReference type="Gene3D" id="1.10.10.10">
    <property type="entry name" value="Winged helix-like DNA-binding domain superfamily/Winged helix DNA-binding domain"/>
    <property type="match status" value="1"/>
</dbReference>